<evidence type="ECO:0000256" key="2">
    <source>
        <dbReference type="SAM" id="SignalP"/>
    </source>
</evidence>
<proteinExistence type="predicted"/>
<keyword evidence="5" id="KW-1185">Reference proteome</keyword>
<gene>
    <name evidence="4" type="ORF">O0S08_30270</name>
</gene>
<evidence type="ECO:0000259" key="3">
    <source>
        <dbReference type="PROSITE" id="PS52006"/>
    </source>
</evidence>
<feature type="signal peptide" evidence="2">
    <location>
        <begin position="1"/>
        <end position="20"/>
    </location>
</feature>
<dbReference type="PANTHER" id="PTHR38165">
    <property type="match status" value="1"/>
</dbReference>
<evidence type="ECO:0000313" key="4">
    <source>
        <dbReference type="EMBL" id="WAS90495.1"/>
    </source>
</evidence>
<dbReference type="RefSeq" id="WP_269032822.1">
    <property type="nucleotide sequence ID" value="NZ_CP114040.1"/>
</dbReference>
<dbReference type="Proteomes" id="UP001164459">
    <property type="component" value="Chromosome"/>
</dbReference>
<dbReference type="InterPro" id="IPR032477">
    <property type="entry name" value="Glyco_hydro_64"/>
</dbReference>
<dbReference type="Pfam" id="PF16483">
    <property type="entry name" value="Glyco_hydro_64"/>
    <property type="match status" value="2"/>
</dbReference>
<evidence type="ECO:0000313" key="5">
    <source>
        <dbReference type="Proteomes" id="UP001164459"/>
    </source>
</evidence>
<dbReference type="EMBL" id="CP114040">
    <property type="protein sequence ID" value="WAS90495.1"/>
    <property type="molecule type" value="Genomic_DNA"/>
</dbReference>
<keyword evidence="2" id="KW-0732">Signal</keyword>
<reference evidence="4" key="1">
    <citation type="submission" date="2022-11" db="EMBL/GenBank/DDBJ databases">
        <title>Minimal conservation of predation-associated metabolite biosynthetic gene clusters underscores biosynthetic potential of Myxococcota including descriptions for ten novel species: Archangium lansinium sp. nov., Myxococcus landrumus sp. nov., Nannocystis bai.</title>
        <authorList>
            <person name="Ahearne A."/>
            <person name="Stevens C."/>
            <person name="Dowd S."/>
        </authorList>
    </citation>
    <scope>NUCLEOTIDE SEQUENCE</scope>
    <source>
        <strain evidence="4">Fl3</strain>
    </source>
</reference>
<dbReference type="InterPro" id="IPR037398">
    <property type="entry name" value="Glyco_hydro_64_fam"/>
</dbReference>
<protein>
    <submittedName>
        <fullName evidence="4">Beta-1,3-glucanase family protein</fullName>
    </submittedName>
</protein>
<name>A0ABY7GU49_9BACT</name>
<accession>A0ABY7GU49</accession>
<dbReference type="PANTHER" id="PTHR38165:SF1">
    <property type="entry name" value="GLUCANASE B"/>
    <property type="match status" value="1"/>
</dbReference>
<feature type="compositionally biased region" description="Low complexity" evidence="1">
    <location>
        <begin position="54"/>
        <end position="92"/>
    </location>
</feature>
<organism evidence="4 5">
    <name type="scientific">Nannocystis punicea</name>
    <dbReference type="NCBI Taxonomy" id="2995304"/>
    <lineage>
        <taxon>Bacteria</taxon>
        <taxon>Pseudomonadati</taxon>
        <taxon>Myxococcota</taxon>
        <taxon>Polyangia</taxon>
        <taxon>Nannocystales</taxon>
        <taxon>Nannocystaceae</taxon>
        <taxon>Nannocystis</taxon>
    </lineage>
</organism>
<feature type="region of interest" description="Disordered" evidence="1">
    <location>
        <begin position="19"/>
        <end position="104"/>
    </location>
</feature>
<feature type="domain" description="GH64" evidence="3">
    <location>
        <begin position="76"/>
        <end position="394"/>
    </location>
</feature>
<dbReference type="InterPro" id="IPR037176">
    <property type="entry name" value="Osmotin/thaumatin-like_sf"/>
</dbReference>
<dbReference type="PROSITE" id="PS51257">
    <property type="entry name" value="PROKAR_LIPOPROTEIN"/>
    <property type="match status" value="1"/>
</dbReference>
<dbReference type="Gene3D" id="2.60.110.10">
    <property type="entry name" value="Thaumatin"/>
    <property type="match status" value="2"/>
</dbReference>
<evidence type="ECO:0000256" key="1">
    <source>
        <dbReference type="SAM" id="MobiDB-lite"/>
    </source>
</evidence>
<dbReference type="PROSITE" id="PS52006">
    <property type="entry name" value="GH64"/>
    <property type="match status" value="1"/>
</dbReference>
<feature type="compositionally biased region" description="Low complexity" evidence="1">
    <location>
        <begin position="27"/>
        <end position="47"/>
    </location>
</feature>
<sequence>MRTQPSIHGLLIAAAAAGSACTPPLPGDGTDTAASTTTSAGPGDTPASTGQEAPTTDPGTSTGAGTSTGTSASTGTGDEPTTGESTSTGEGPTDPEEFWDHSDIPPATNVMTFKFLNRTNGKFDDSEVFWSFKSGDISELHSIAEQPTYDMPANASGRMYFYICAPGEPIHCEGDPSKSKFFDFIEHTIGPNQYNGNTTRVDAFGLKLALLLHCADGWEATVGEDYQTFADDREVTFQQFRDAVPPAFRHLAEPPFAPYRIVEPGAGEFGEGGMYADYYAAFIDEMWANNGLQIAKPGPNGSGLAAHPNLSAAIFRHVGAEAGTFMPDGTLAIDGFWDDPGEFYTAEPANFYAKFWHDHGLDGKAYGFPYDDVGSYSTYISHEDPEYMLVAIGW</sequence>
<feature type="chain" id="PRO_5046998311" evidence="2">
    <location>
        <begin position="21"/>
        <end position="394"/>
    </location>
</feature>